<proteinExistence type="predicted"/>
<dbReference type="AlphaFoldDB" id="A0A7R9AW29"/>
<reference evidence="2" key="1">
    <citation type="submission" date="2020-11" db="EMBL/GenBank/DDBJ databases">
        <authorList>
            <person name="Tran Van P."/>
        </authorList>
    </citation>
    <scope>NUCLEOTIDE SEQUENCE</scope>
</reference>
<evidence type="ECO:0000313" key="2">
    <source>
        <dbReference type="EMBL" id="CAD7261541.1"/>
    </source>
</evidence>
<evidence type="ECO:0000256" key="1">
    <source>
        <dbReference type="SAM" id="Phobius"/>
    </source>
</evidence>
<sequence length="134" mass="15096">MAKGELVHFYRLGFQSPGFNWQLSIHPTLVRINVETNDHLAITCESITGIDIFLVIMEIAKVPTTYFPFDTGEDESSNKTFQEATAMPRMRTGIGWQLEMVLLLVSALSTLGSVVAIKPDFPAYLRRNLSLWSM</sequence>
<organism evidence="2">
    <name type="scientific">Timema shepardi</name>
    <name type="common">Walking stick</name>
    <dbReference type="NCBI Taxonomy" id="629360"/>
    <lineage>
        <taxon>Eukaryota</taxon>
        <taxon>Metazoa</taxon>
        <taxon>Ecdysozoa</taxon>
        <taxon>Arthropoda</taxon>
        <taxon>Hexapoda</taxon>
        <taxon>Insecta</taxon>
        <taxon>Pterygota</taxon>
        <taxon>Neoptera</taxon>
        <taxon>Polyneoptera</taxon>
        <taxon>Phasmatodea</taxon>
        <taxon>Timematodea</taxon>
        <taxon>Timematoidea</taxon>
        <taxon>Timematidae</taxon>
        <taxon>Timema</taxon>
    </lineage>
</organism>
<keyword evidence="1" id="KW-0472">Membrane</keyword>
<name>A0A7R9AW29_TIMSH</name>
<gene>
    <name evidence="2" type="ORF">TSIB3V08_LOCUS5674</name>
</gene>
<feature type="transmembrane region" description="Helical" evidence="1">
    <location>
        <begin position="96"/>
        <end position="117"/>
    </location>
</feature>
<keyword evidence="1" id="KW-1133">Transmembrane helix</keyword>
<dbReference type="EMBL" id="OC002259">
    <property type="protein sequence ID" value="CAD7261541.1"/>
    <property type="molecule type" value="Genomic_DNA"/>
</dbReference>
<protein>
    <submittedName>
        <fullName evidence="2">Uncharacterized protein</fullName>
    </submittedName>
</protein>
<accession>A0A7R9AW29</accession>
<keyword evidence="1" id="KW-0812">Transmembrane</keyword>